<evidence type="ECO:0000313" key="2">
    <source>
        <dbReference type="EMBL" id="KAK7694148.1"/>
    </source>
</evidence>
<dbReference type="EMBL" id="JASBNA010000002">
    <property type="protein sequence ID" value="KAK7694148.1"/>
    <property type="molecule type" value="Genomic_DNA"/>
</dbReference>
<reference evidence="2 3" key="1">
    <citation type="submission" date="2022-09" db="EMBL/GenBank/DDBJ databases">
        <authorList>
            <person name="Palmer J.M."/>
        </authorList>
    </citation>
    <scope>NUCLEOTIDE SEQUENCE [LARGE SCALE GENOMIC DNA]</scope>
    <source>
        <strain evidence="2 3">DSM 7382</strain>
    </source>
</reference>
<feature type="chain" id="PRO_5043586793" evidence="1">
    <location>
        <begin position="19"/>
        <end position="159"/>
    </location>
</feature>
<gene>
    <name evidence="2" type="ORF">QCA50_001328</name>
</gene>
<organism evidence="2 3">
    <name type="scientific">Cerrena zonata</name>
    <dbReference type="NCBI Taxonomy" id="2478898"/>
    <lineage>
        <taxon>Eukaryota</taxon>
        <taxon>Fungi</taxon>
        <taxon>Dikarya</taxon>
        <taxon>Basidiomycota</taxon>
        <taxon>Agaricomycotina</taxon>
        <taxon>Agaricomycetes</taxon>
        <taxon>Polyporales</taxon>
        <taxon>Cerrenaceae</taxon>
        <taxon>Cerrena</taxon>
    </lineage>
</organism>
<dbReference type="Proteomes" id="UP001385951">
    <property type="component" value="Unassembled WGS sequence"/>
</dbReference>
<name>A0AAW0GLB9_9APHY</name>
<protein>
    <submittedName>
        <fullName evidence="2">Uncharacterized protein</fullName>
    </submittedName>
</protein>
<evidence type="ECO:0000313" key="3">
    <source>
        <dbReference type="Proteomes" id="UP001385951"/>
    </source>
</evidence>
<feature type="signal peptide" evidence="1">
    <location>
        <begin position="1"/>
        <end position="18"/>
    </location>
</feature>
<sequence length="159" mass="16848">MLSKSFAITGLFAAFAFGSIVPRAIVSSGGTIVSPTSGSDATAGQSIPFHYFDRNKCESGYSLITVYLLDAAPTTLDVTDSGTFTNFVFSFGNFLIPNFGLPPMTSPTPPPPTLTIPDLGPSVPDGELFFSIIETFRDCPPDGHIEFGLSSTPIEYHAV</sequence>
<dbReference type="AlphaFoldDB" id="A0AAW0GLB9"/>
<keyword evidence="1" id="KW-0732">Signal</keyword>
<comment type="caution">
    <text evidence="2">The sequence shown here is derived from an EMBL/GenBank/DDBJ whole genome shotgun (WGS) entry which is preliminary data.</text>
</comment>
<evidence type="ECO:0000256" key="1">
    <source>
        <dbReference type="SAM" id="SignalP"/>
    </source>
</evidence>
<keyword evidence="3" id="KW-1185">Reference proteome</keyword>
<accession>A0AAW0GLB9</accession>
<proteinExistence type="predicted"/>